<evidence type="ECO:0000256" key="5">
    <source>
        <dbReference type="ARBA" id="ARBA00022692"/>
    </source>
</evidence>
<dbReference type="InterPro" id="IPR003706">
    <property type="entry name" value="CstA_N"/>
</dbReference>
<protein>
    <submittedName>
        <fullName evidence="10">Carbon starvation CstA family protein</fullName>
    </submittedName>
</protein>
<dbReference type="Proteomes" id="UP001596505">
    <property type="component" value="Unassembled WGS sequence"/>
</dbReference>
<feature type="transmembrane region" description="Helical" evidence="8">
    <location>
        <begin position="584"/>
        <end position="604"/>
    </location>
</feature>
<feature type="transmembrane region" description="Helical" evidence="8">
    <location>
        <begin position="476"/>
        <end position="499"/>
    </location>
</feature>
<keyword evidence="7 8" id="KW-0472">Membrane</keyword>
<keyword evidence="5 8" id="KW-0812">Transmembrane</keyword>
<feature type="transmembrane region" description="Helical" evidence="8">
    <location>
        <begin position="520"/>
        <end position="540"/>
    </location>
</feature>
<feature type="transmembrane region" description="Helical" evidence="8">
    <location>
        <begin position="18"/>
        <end position="38"/>
    </location>
</feature>
<dbReference type="RefSeq" id="WP_380963216.1">
    <property type="nucleotide sequence ID" value="NZ_JBHTCO010000002.1"/>
</dbReference>
<feature type="transmembrane region" description="Helical" evidence="8">
    <location>
        <begin position="653"/>
        <end position="675"/>
    </location>
</feature>
<dbReference type="PANTHER" id="PTHR30252">
    <property type="entry name" value="INNER MEMBRANE PEPTIDE TRANSPORTER"/>
    <property type="match status" value="1"/>
</dbReference>
<dbReference type="PANTHER" id="PTHR30252:SF3">
    <property type="entry name" value="PYRUVATE_PROTON SYMPORTER BTST"/>
    <property type="match status" value="1"/>
</dbReference>
<feature type="transmembrane region" description="Helical" evidence="8">
    <location>
        <begin position="267"/>
        <end position="288"/>
    </location>
</feature>
<feature type="transmembrane region" description="Helical" evidence="8">
    <location>
        <begin position="377"/>
        <end position="404"/>
    </location>
</feature>
<dbReference type="InterPro" id="IPR051605">
    <property type="entry name" value="CstA"/>
</dbReference>
<evidence type="ECO:0000313" key="11">
    <source>
        <dbReference type="Proteomes" id="UP001596505"/>
    </source>
</evidence>
<keyword evidence="3" id="KW-0813">Transport</keyword>
<sequence>METQPNVPLKKGNTGLKVIIWIIVALAGGISLSVIALSRHEQINAVWFVVASLCTYAFAYRFYSRFISNKVFGLNKNNATPAERYSDGKDFVPTNKWVLYGHHFAAIAGAGPLVGPTLAAQMGYLPGTIWIIAGAVLGGAVQDFVILIISMRRKGKSLGEIAKEEIGPVGGFLALIGIFAIMVILIAVLAMVVVNALKGSPWGTFTIAMTIPIALFMGIYMRFIRPGRVGEASIIGFVLLILALFGGQWVADSSALAPLFTFSGKTIAFMMIIYGFLASVLPVWLLLAPRDYLSTFLKVGVIGLLAIGIIIVLPQIQMPALTKFVDGSGPVFSGNLFPFLFITIACGAVSGFHALISSGTSPKMIARETHAPMIGYAGMLTESFVAIMAMIAATLLSPGIYFAINSPAAAIGTDVHTAAQTISSWGFSVSAADISQIAHNVDEQSILSRTGGAPSLAVGMSHIFSKIIGGHVLMAFWYHFAILFEAVFILTTIDAGTRVGRFMLQDLLGHVWKPIGRTDWLPAGLITSAIVVICWGYFLVVGVTDPLGGINTLWPLFGITNQMLSVIALIVATTVIIKKGKAKFCWVTVIPLIWLMLVTFAAGWQKIFSKVPSVGFLKQASVTKQALESGHLPANIPTASAAKQVIFNNELNAVLTALFMLLIIGVLIDALRIWYKVLISKKQIITTEEPFIQTQLNEV</sequence>
<evidence type="ECO:0000256" key="1">
    <source>
        <dbReference type="ARBA" id="ARBA00004651"/>
    </source>
</evidence>
<evidence type="ECO:0000259" key="9">
    <source>
        <dbReference type="Pfam" id="PF02554"/>
    </source>
</evidence>
<evidence type="ECO:0000313" key="10">
    <source>
        <dbReference type="EMBL" id="MFC7391835.1"/>
    </source>
</evidence>
<gene>
    <name evidence="10" type="ORF">ACFQRG_02350</name>
</gene>
<comment type="subcellular location">
    <subcellularLocation>
        <location evidence="1">Cell membrane</location>
        <topology evidence="1">Multi-pass membrane protein</topology>
    </subcellularLocation>
</comment>
<feature type="transmembrane region" description="Helical" evidence="8">
    <location>
        <begin position="129"/>
        <end position="151"/>
    </location>
</feature>
<feature type="transmembrane region" description="Helical" evidence="8">
    <location>
        <begin position="336"/>
        <end position="356"/>
    </location>
</feature>
<feature type="transmembrane region" description="Helical" evidence="8">
    <location>
        <begin position="202"/>
        <end position="220"/>
    </location>
</feature>
<keyword evidence="6 8" id="KW-1133">Transmembrane helix</keyword>
<feature type="transmembrane region" description="Helical" evidence="8">
    <location>
        <begin position="172"/>
        <end position="196"/>
    </location>
</feature>
<keyword evidence="4" id="KW-1003">Cell membrane</keyword>
<feature type="domain" description="CstA N-terminal" evidence="9">
    <location>
        <begin position="44"/>
        <end position="602"/>
    </location>
</feature>
<evidence type="ECO:0000256" key="3">
    <source>
        <dbReference type="ARBA" id="ARBA00022448"/>
    </source>
</evidence>
<evidence type="ECO:0000256" key="2">
    <source>
        <dbReference type="ARBA" id="ARBA00007755"/>
    </source>
</evidence>
<evidence type="ECO:0000256" key="6">
    <source>
        <dbReference type="ARBA" id="ARBA00022989"/>
    </source>
</evidence>
<dbReference type="EMBL" id="JBHTCO010000002">
    <property type="protein sequence ID" value="MFC7391835.1"/>
    <property type="molecule type" value="Genomic_DNA"/>
</dbReference>
<feature type="transmembrane region" description="Helical" evidence="8">
    <location>
        <begin position="232"/>
        <end position="251"/>
    </location>
</feature>
<evidence type="ECO:0000256" key="8">
    <source>
        <dbReference type="SAM" id="Phobius"/>
    </source>
</evidence>
<keyword evidence="11" id="KW-1185">Reference proteome</keyword>
<comment type="caution">
    <text evidence="10">The sequence shown here is derived from an EMBL/GenBank/DDBJ whole genome shotgun (WGS) entry which is preliminary data.</text>
</comment>
<comment type="similarity">
    <text evidence="2">Belongs to the peptide transporter carbon starvation (CstA) (TC 2.A.114) family.</text>
</comment>
<feature type="transmembrane region" description="Helical" evidence="8">
    <location>
        <begin position="295"/>
        <end position="316"/>
    </location>
</feature>
<feature type="transmembrane region" description="Helical" evidence="8">
    <location>
        <begin position="552"/>
        <end position="577"/>
    </location>
</feature>
<evidence type="ECO:0000256" key="4">
    <source>
        <dbReference type="ARBA" id="ARBA00022475"/>
    </source>
</evidence>
<proteinExistence type="inferred from homology"/>
<reference evidence="11" key="1">
    <citation type="journal article" date="2019" name="Int. J. Syst. Evol. Microbiol.">
        <title>The Global Catalogue of Microorganisms (GCM) 10K type strain sequencing project: providing services to taxonomists for standard genome sequencing and annotation.</title>
        <authorList>
            <consortium name="The Broad Institute Genomics Platform"/>
            <consortium name="The Broad Institute Genome Sequencing Center for Infectious Disease"/>
            <person name="Wu L."/>
            <person name="Ma J."/>
        </authorList>
    </citation>
    <scope>NUCLEOTIDE SEQUENCE [LARGE SCALE GENOMIC DNA]</scope>
    <source>
        <strain evidence="11">CGMCC 1.16305</strain>
    </source>
</reference>
<dbReference type="Pfam" id="PF02554">
    <property type="entry name" value="CstA"/>
    <property type="match status" value="1"/>
</dbReference>
<evidence type="ECO:0000256" key="7">
    <source>
        <dbReference type="ARBA" id="ARBA00023136"/>
    </source>
</evidence>
<organism evidence="10 11">
    <name type="scientific">Scopulibacillus cellulosilyticus</name>
    <dbReference type="NCBI Taxonomy" id="2665665"/>
    <lineage>
        <taxon>Bacteria</taxon>
        <taxon>Bacillati</taxon>
        <taxon>Bacillota</taxon>
        <taxon>Bacilli</taxon>
        <taxon>Bacillales</taxon>
        <taxon>Sporolactobacillaceae</taxon>
        <taxon>Scopulibacillus</taxon>
    </lineage>
</organism>
<feature type="transmembrane region" description="Helical" evidence="8">
    <location>
        <begin position="45"/>
        <end position="63"/>
    </location>
</feature>
<accession>A0ABW2PU82</accession>
<name>A0ABW2PU82_9BACL</name>